<dbReference type="EMBL" id="LUUJ01000087">
    <property type="protein sequence ID" value="OAI14581.1"/>
    <property type="molecule type" value="Genomic_DNA"/>
</dbReference>
<reference evidence="3 4" key="2">
    <citation type="submission" date="2016-03" db="EMBL/GenBank/DDBJ databases">
        <authorList>
            <person name="Heylen K."/>
            <person name="De Vos P."/>
            <person name="Vekeman B."/>
        </authorList>
    </citation>
    <scope>NUCLEOTIDE SEQUENCE [LARGE SCALE GENOMIC DNA]</scope>
    <source>
        <strain evidence="3 4">R-49807</strain>
    </source>
</reference>
<protein>
    <submittedName>
        <fullName evidence="2">Uncharacterized protein</fullName>
    </submittedName>
</protein>
<comment type="caution">
    <text evidence="2">The sequence shown here is derived from an EMBL/GenBank/DDBJ whole genome shotgun (WGS) entry which is preliminary data.</text>
</comment>
<sequence>MESTWENLLLGLLALLILFWMRPGVKAAIERSKNSPSDWSGVIVPLLAVAMFVLFLIAMV</sequence>
<evidence type="ECO:0000313" key="4">
    <source>
        <dbReference type="Proteomes" id="UP000077734"/>
    </source>
</evidence>
<proteinExistence type="predicted"/>
<dbReference type="OrthoDB" id="5573848at2"/>
<keyword evidence="1" id="KW-1133">Transmembrane helix</keyword>
<dbReference type="KEGG" id="mko:MKLM6_4188"/>
<organism evidence="2 5">
    <name type="scientific">Methylomonas koyamae</name>
    <dbReference type="NCBI Taxonomy" id="702114"/>
    <lineage>
        <taxon>Bacteria</taxon>
        <taxon>Pseudomonadati</taxon>
        <taxon>Pseudomonadota</taxon>
        <taxon>Gammaproteobacteria</taxon>
        <taxon>Methylococcales</taxon>
        <taxon>Methylococcaceae</taxon>
        <taxon>Methylomonas</taxon>
    </lineage>
</organism>
<evidence type="ECO:0000313" key="2">
    <source>
        <dbReference type="EMBL" id="OAI14581.1"/>
    </source>
</evidence>
<evidence type="ECO:0000313" key="3">
    <source>
        <dbReference type="EMBL" id="OAI22523.1"/>
    </source>
</evidence>
<dbReference type="Proteomes" id="UP000077857">
    <property type="component" value="Unassembled WGS sequence"/>
</dbReference>
<dbReference type="AlphaFoldDB" id="A0A177NZ41"/>
<keyword evidence="1" id="KW-0472">Membrane</keyword>
<accession>A0A177NZ41</accession>
<evidence type="ECO:0000256" key="1">
    <source>
        <dbReference type="SAM" id="Phobius"/>
    </source>
</evidence>
<reference evidence="2 5" key="1">
    <citation type="submission" date="2016-03" db="EMBL/GenBank/DDBJ databases">
        <authorList>
            <person name="Ploux O."/>
        </authorList>
    </citation>
    <scope>NUCLEOTIDE SEQUENCE [LARGE SCALE GENOMIC DNA]</scope>
    <source>
        <strain evidence="2 5">R-45378</strain>
    </source>
</reference>
<name>A0A177NZ41_9GAMM</name>
<dbReference type="Proteomes" id="UP000077734">
    <property type="component" value="Unassembled WGS sequence"/>
</dbReference>
<evidence type="ECO:0000313" key="5">
    <source>
        <dbReference type="Proteomes" id="UP000077857"/>
    </source>
</evidence>
<feature type="transmembrane region" description="Helical" evidence="1">
    <location>
        <begin position="37"/>
        <end position="58"/>
    </location>
</feature>
<keyword evidence="4" id="KW-1185">Reference proteome</keyword>
<dbReference type="RefSeq" id="WP_054763368.1">
    <property type="nucleotide sequence ID" value="NZ_AP019777.1"/>
</dbReference>
<gene>
    <name evidence="3" type="ORF">A1356_19120</name>
    <name evidence="2" type="ORF">A1507_14905</name>
</gene>
<keyword evidence="1" id="KW-0812">Transmembrane</keyword>
<dbReference type="EMBL" id="LUUL01000119">
    <property type="protein sequence ID" value="OAI22523.1"/>
    <property type="molecule type" value="Genomic_DNA"/>
</dbReference>